<feature type="region of interest" description="Disordered" evidence="1">
    <location>
        <begin position="1"/>
        <end position="31"/>
    </location>
</feature>
<dbReference type="Pfam" id="PF11976">
    <property type="entry name" value="Rad60-SLD"/>
    <property type="match status" value="1"/>
</dbReference>
<dbReference type="PROSITE" id="PS50053">
    <property type="entry name" value="UBIQUITIN_2"/>
    <property type="match status" value="1"/>
</dbReference>
<protein>
    <submittedName>
        <fullName evidence="3">OLC1v1024601C1</fullName>
    </submittedName>
</protein>
<dbReference type="Proteomes" id="UP001161247">
    <property type="component" value="Chromosome 1"/>
</dbReference>
<reference evidence="3" key="1">
    <citation type="submission" date="2023-03" db="EMBL/GenBank/DDBJ databases">
        <authorList>
            <person name="Julca I."/>
        </authorList>
    </citation>
    <scope>NUCLEOTIDE SEQUENCE</scope>
</reference>
<dbReference type="SUPFAM" id="SSF54236">
    <property type="entry name" value="Ubiquitin-like"/>
    <property type="match status" value="1"/>
</dbReference>
<proteinExistence type="predicted"/>
<evidence type="ECO:0000259" key="2">
    <source>
        <dbReference type="PROSITE" id="PS50053"/>
    </source>
</evidence>
<dbReference type="AlphaFoldDB" id="A0AAV1C368"/>
<dbReference type="InterPro" id="IPR029071">
    <property type="entry name" value="Ubiquitin-like_domsf"/>
</dbReference>
<evidence type="ECO:0000313" key="3">
    <source>
        <dbReference type="EMBL" id="CAI9089945.1"/>
    </source>
</evidence>
<keyword evidence="4" id="KW-1185">Reference proteome</keyword>
<organism evidence="3 4">
    <name type="scientific">Oldenlandia corymbosa var. corymbosa</name>
    <dbReference type="NCBI Taxonomy" id="529605"/>
    <lineage>
        <taxon>Eukaryota</taxon>
        <taxon>Viridiplantae</taxon>
        <taxon>Streptophyta</taxon>
        <taxon>Embryophyta</taxon>
        <taxon>Tracheophyta</taxon>
        <taxon>Spermatophyta</taxon>
        <taxon>Magnoliopsida</taxon>
        <taxon>eudicotyledons</taxon>
        <taxon>Gunneridae</taxon>
        <taxon>Pentapetalae</taxon>
        <taxon>asterids</taxon>
        <taxon>lamiids</taxon>
        <taxon>Gentianales</taxon>
        <taxon>Rubiaceae</taxon>
        <taxon>Rubioideae</taxon>
        <taxon>Spermacoceae</taxon>
        <taxon>Hedyotis-Oldenlandia complex</taxon>
        <taxon>Oldenlandia</taxon>
    </lineage>
</organism>
<name>A0AAV1C368_OLDCO</name>
<sequence length="115" mass="13274">MDPKEVAEIPTSAGKIVRSERKRRASEHEGSSNRIHLKIFGHDGVLSTYRIRRDKPMQKFLKRYCQDQNLEYLATDFLYEGERLRKLSTPDELRLEDGDQIEAFVRADGGGHKAV</sequence>
<dbReference type="InterPro" id="IPR000626">
    <property type="entry name" value="Ubiquitin-like_dom"/>
</dbReference>
<dbReference type="PANTHER" id="PTHR10562">
    <property type="entry name" value="SMALL UBIQUITIN-RELATED MODIFIER"/>
    <property type="match status" value="1"/>
</dbReference>
<dbReference type="InterPro" id="IPR022617">
    <property type="entry name" value="Rad60/SUMO-like_dom"/>
</dbReference>
<dbReference type="EMBL" id="OX459118">
    <property type="protein sequence ID" value="CAI9089945.1"/>
    <property type="molecule type" value="Genomic_DNA"/>
</dbReference>
<gene>
    <name evidence="3" type="ORF">OLC1_LOCUS2201</name>
</gene>
<evidence type="ECO:0000256" key="1">
    <source>
        <dbReference type="SAM" id="MobiDB-lite"/>
    </source>
</evidence>
<evidence type="ECO:0000313" key="4">
    <source>
        <dbReference type="Proteomes" id="UP001161247"/>
    </source>
</evidence>
<dbReference type="Gene3D" id="3.10.20.90">
    <property type="entry name" value="Phosphatidylinositol 3-kinase Catalytic Subunit, Chain A, domain 1"/>
    <property type="match status" value="1"/>
</dbReference>
<feature type="domain" description="Ubiquitin-like" evidence="2">
    <location>
        <begin position="33"/>
        <end position="110"/>
    </location>
</feature>
<accession>A0AAV1C368</accession>